<dbReference type="Pfam" id="PF00651">
    <property type="entry name" value="BTB"/>
    <property type="match status" value="1"/>
</dbReference>
<dbReference type="PROSITE" id="PS50097">
    <property type="entry name" value="BTB"/>
    <property type="match status" value="1"/>
</dbReference>
<reference evidence="3" key="1">
    <citation type="submission" date="2020-06" db="EMBL/GenBank/DDBJ databases">
        <authorList>
            <consortium name="Plant Systems Biology data submission"/>
        </authorList>
    </citation>
    <scope>NUCLEOTIDE SEQUENCE</scope>
    <source>
        <strain evidence="3">D6</strain>
    </source>
</reference>
<feature type="region of interest" description="Disordered" evidence="1">
    <location>
        <begin position="506"/>
        <end position="537"/>
    </location>
</feature>
<evidence type="ECO:0000256" key="1">
    <source>
        <dbReference type="SAM" id="MobiDB-lite"/>
    </source>
</evidence>
<dbReference type="SMART" id="SM00225">
    <property type="entry name" value="BTB"/>
    <property type="match status" value="1"/>
</dbReference>
<name>A0A9N8DTA5_9STRA</name>
<dbReference type="EMBL" id="CAICTM010000264">
    <property type="protein sequence ID" value="CAB9506386.1"/>
    <property type="molecule type" value="Genomic_DNA"/>
</dbReference>
<proteinExistence type="predicted"/>
<dbReference type="SUPFAM" id="SSF54695">
    <property type="entry name" value="POZ domain"/>
    <property type="match status" value="1"/>
</dbReference>
<dbReference type="CDD" id="cd18186">
    <property type="entry name" value="BTB_POZ_ZBTB_KLHL-like"/>
    <property type="match status" value="1"/>
</dbReference>
<evidence type="ECO:0000313" key="4">
    <source>
        <dbReference type="Proteomes" id="UP001153069"/>
    </source>
</evidence>
<protein>
    <recommendedName>
        <fullName evidence="2">BTB domain-containing protein</fullName>
    </recommendedName>
</protein>
<gene>
    <name evidence="3" type="ORF">SEMRO_265_G102800.1</name>
</gene>
<dbReference type="PANTHER" id="PTHR24410:SF23">
    <property type="entry name" value="BTB DOMAIN-CONTAINING PROTEIN-RELATED"/>
    <property type="match status" value="1"/>
</dbReference>
<dbReference type="InterPro" id="IPR051481">
    <property type="entry name" value="BTB-POZ/Galectin-3-binding"/>
</dbReference>
<organism evidence="3 4">
    <name type="scientific">Seminavis robusta</name>
    <dbReference type="NCBI Taxonomy" id="568900"/>
    <lineage>
        <taxon>Eukaryota</taxon>
        <taxon>Sar</taxon>
        <taxon>Stramenopiles</taxon>
        <taxon>Ochrophyta</taxon>
        <taxon>Bacillariophyta</taxon>
        <taxon>Bacillariophyceae</taxon>
        <taxon>Bacillariophycidae</taxon>
        <taxon>Naviculales</taxon>
        <taxon>Naviculaceae</taxon>
        <taxon>Seminavis</taxon>
    </lineage>
</organism>
<comment type="caution">
    <text evidence="3">The sequence shown here is derived from an EMBL/GenBank/DDBJ whole genome shotgun (WGS) entry which is preliminary data.</text>
</comment>
<accession>A0A9N8DTA5</accession>
<dbReference type="PANTHER" id="PTHR24410">
    <property type="entry name" value="HL07962P-RELATED"/>
    <property type="match status" value="1"/>
</dbReference>
<dbReference type="Proteomes" id="UP001153069">
    <property type="component" value="Unassembled WGS sequence"/>
</dbReference>
<dbReference type="InterPro" id="IPR000210">
    <property type="entry name" value="BTB/POZ_dom"/>
</dbReference>
<dbReference type="OrthoDB" id="437903at2759"/>
<sequence>MTLKSDMLRALEDDANDNLKDVTLVGSDGGRVSANKAVLAIRSPVFQRMFFGNFQERDSDEVKMDNYPSIVLQVVVKYCYVDELDLDLIYSDDHNNNKTNTTANTNQDEQDEEEEEEVDRLTDAEAVALVQVRDAANYLELFELHKTISNELGESILSTDVGLENQRKDLACVCAVLQELMARGGSDGSLFLTLLDLVETHPEPCLLPKFSTTHNQGILACSLALLERLLQSPSVNAFVAVKALQKWNKEHNQNSSEDDDDEELTQLQTIANGVQLEQLSAPQLAEIPPCSLFSMERLYKAFVSLSKSHGPSPKPSPPFVARSATAFTFGNSSSPNSSSCNQNSPDRTAKTATIRGAGVECVNGVYHLVGLSSSYQRRGTYGDLAGCFLLERAGVSGAWKIVFESETTEQTNKFFNKFCLYESTSISNNKPGIPPFALWRCLDGKDPTPYVSVQVKMADPFAAAHCYSMGGGAANASTSDNNPLPDAPSSAQVQMAEAFRAQLAVANQNSNNNNNVDGDYNRQVRRRNVRGRRQRDN</sequence>
<keyword evidence="4" id="KW-1185">Reference proteome</keyword>
<dbReference type="Gene3D" id="3.30.710.10">
    <property type="entry name" value="Potassium Channel Kv1.1, Chain A"/>
    <property type="match status" value="1"/>
</dbReference>
<feature type="region of interest" description="Disordered" evidence="1">
    <location>
        <begin position="92"/>
        <end position="117"/>
    </location>
</feature>
<dbReference type="InterPro" id="IPR011333">
    <property type="entry name" value="SKP1/BTB/POZ_sf"/>
</dbReference>
<evidence type="ECO:0000259" key="2">
    <source>
        <dbReference type="PROSITE" id="PS50097"/>
    </source>
</evidence>
<feature type="compositionally biased region" description="Low complexity" evidence="1">
    <location>
        <begin position="97"/>
        <end position="107"/>
    </location>
</feature>
<feature type="compositionally biased region" description="Basic residues" evidence="1">
    <location>
        <begin position="523"/>
        <end position="537"/>
    </location>
</feature>
<feature type="compositionally biased region" description="Acidic residues" evidence="1">
    <location>
        <begin position="108"/>
        <end position="117"/>
    </location>
</feature>
<feature type="domain" description="BTB" evidence="2">
    <location>
        <begin position="20"/>
        <end position="88"/>
    </location>
</feature>
<evidence type="ECO:0000313" key="3">
    <source>
        <dbReference type="EMBL" id="CAB9506386.1"/>
    </source>
</evidence>
<dbReference type="AlphaFoldDB" id="A0A9N8DTA5"/>